<name>A0A072TKU3_MEDTR</name>
<proteinExistence type="predicted"/>
<evidence type="ECO:0000313" key="3">
    <source>
        <dbReference type="Proteomes" id="UP000002051"/>
    </source>
</evidence>
<dbReference type="EnsemblPlants" id="KEH18047">
    <property type="protein sequence ID" value="KEH18047"/>
    <property type="gene ID" value="MTR_8g010250"/>
</dbReference>
<sequence length="57" mass="6508">MKDMLNVKSNSSEYGSIYHELGGFLDLLAYAADSFEKMKNVNFFGPCRYEEQGSDFI</sequence>
<reference evidence="2" key="3">
    <citation type="submission" date="2015-04" db="UniProtKB">
        <authorList>
            <consortium name="EnsemblPlants"/>
        </authorList>
    </citation>
    <scope>IDENTIFICATION</scope>
    <source>
        <strain evidence="2">cv. Jemalong A17</strain>
    </source>
</reference>
<dbReference type="AlphaFoldDB" id="A0A072TKU3"/>
<evidence type="ECO:0000313" key="2">
    <source>
        <dbReference type="EnsemblPlants" id="KEH18047"/>
    </source>
</evidence>
<dbReference type="EMBL" id="CM001224">
    <property type="protein sequence ID" value="KEH18047.1"/>
    <property type="molecule type" value="Genomic_DNA"/>
</dbReference>
<reference evidence="1 3" key="1">
    <citation type="journal article" date="2011" name="Nature">
        <title>The Medicago genome provides insight into the evolution of rhizobial symbioses.</title>
        <authorList>
            <person name="Young N.D."/>
            <person name="Debelle F."/>
            <person name="Oldroyd G.E."/>
            <person name="Geurts R."/>
            <person name="Cannon S.B."/>
            <person name="Udvardi M.K."/>
            <person name="Benedito V.A."/>
            <person name="Mayer K.F."/>
            <person name="Gouzy J."/>
            <person name="Schoof H."/>
            <person name="Van de Peer Y."/>
            <person name="Proost S."/>
            <person name="Cook D.R."/>
            <person name="Meyers B.C."/>
            <person name="Spannagl M."/>
            <person name="Cheung F."/>
            <person name="De Mita S."/>
            <person name="Krishnakumar V."/>
            <person name="Gundlach H."/>
            <person name="Zhou S."/>
            <person name="Mudge J."/>
            <person name="Bharti A.K."/>
            <person name="Murray J.D."/>
            <person name="Naoumkina M.A."/>
            <person name="Rosen B."/>
            <person name="Silverstein K.A."/>
            <person name="Tang H."/>
            <person name="Rombauts S."/>
            <person name="Zhao P.X."/>
            <person name="Zhou P."/>
            <person name="Barbe V."/>
            <person name="Bardou P."/>
            <person name="Bechner M."/>
            <person name="Bellec A."/>
            <person name="Berger A."/>
            <person name="Berges H."/>
            <person name="Bidwell S."/>
            <person name="Bisseling T."/>
            <person name="Choisne N."/>
            <person name="Couloux A."/>
            <person name="Denny R."/>
            <person name="Deshpande S."/>
            <person name="Dai X."/>
            <person name="Doyle J.J."/>
            <person name="Dudez A.M."/>
            <person name="Farmer A.D."/>
            <person name="Fouteau S."/>
            <person name="Franken C."/>
            <person name="Gibelin C."/>
            <person name="Gish J."/>
            <person name="Goldstein S."/>
            <person name="Gonzalez A.J."/>
            <person name="Green P.J."/>
            <person name="Hallab A."/>
            <person name="Hartog M."/>
            <person name="Hua A."/>
            <person name="Humphray S.J."/>
            <person name="Jeong D.H."/>
            <person name="Jing Y."/>
            <person name="Jocker A."/>
            <person name="Kenton S.M."/>
            <person name="Kim D.J."/>
            <person name="Klee K."/>
            <person name="Lai H."/>
            <person name="Lang C."/>
            <person name="Lin S."/>
            <person name="Macmil S.L."/>
            <person name="Magdelenat G."/>
            <person name="Matthews L."/>
            <person name="McCorrison J."/>
            <person name="Monaghan E.L."/>
            <person name="Mun J.H."/>
            <person name="Najar F.Z."/>
            <person name="Nicholson C."/>
            <person name="Noirot C."/>
            <person name="O'Bleness M."/>
            <person name="Paule C.R."/>
            <person name="Poulain J."/>
            <person name="Prion F."/>
            <person name="Qin B."/>
            <person name="Qu C."/>
            <person name="Retzel E.F."/>
            <person name="Riddle C."/>
            <person name="Sallet E."/>
            <person name="Samain S."/>
            <person name="Samson N."/>
            <person name="Sanders I."/>
            <person name="Saurat O."/>
            <person name="Scarpelli C."/>
            <person name="Schiex T."/>
            <person name="Segurens B."/>
            <person name="Severin A.J."/>
            <person name="Sherrier D.J."/>
            <person name="Shi R."/>
            <person name="Sims S."/>
            <person name="Singer S.R."/>
            <person name="Sinharoy S."/>
            <person name="Sterck L."/>
            <person name="Viollet A."/>
            <person name="Wang B.B."/>
            <person name="Wang K."/>
            <person name="Wang M."/>
            <person name="Wang X."/>
            <person name="Warfsmann J."/>
            <person name="Weissenbach J."/>
            <person name="White D.D."/>
            <person name="White J.D."/>
            <person name="Wiley G.B."/>
            <person name="Wincker P."/>
            <person name="Xing Y."/>
            <person name="Yang L."/>
            <person name="Yao Z."/>
            <person name="Ying F."/>
            <person name="Zhai J."/>
            <person name="Zhou L."/>
            <person name="Zuber A."/>
            <person name="Denarie J."/>
            <person name="Dixon R.A."/>
            <person name="May G.D."/>
            <person name="Schwartz D.C."/>
            <person name="Rogers J."/>
            <person name="Quetier F."/>
            <person name="Town C.D."/>
            <person name="Roe B.A."/>
        </authorList>
    </citation>
    <scope>NUCLEOTIDE SEQUENCE [LARGE SCALE GENOMIC DNA]</scope>
    <source>
        <strain evidence="1">A17</strain>
        <strain evidence="2 3">cv. Jemalong A17</strain>
    </source>
</reference>
<gene>
    <name evidence="1" type="ordered locus">MTR_8g010250</name>
</gene>
<dbReference type="Proteomes" id="UP000002051">
    <property type="component" value="Chromosome 8"/>
</dbReference>
<dbReference type="HOGENOM" id="CLU_2999536_0_0_1"/>
<evidence type="ECO:0000313" key="1">
    <source>
        <dbReference type="EMBL" id="KEH18047.1"/>
    </source>
</evidence>
<protein>
    <submittedName>
        <fullName evidence="1 2">Uncharacterized protein</fullName>
    </submittedName>
</protein>
<accession>A0A072TKU3</accession>
<keyword evidence="3" id="KW-1185">Reference proteome</keyword>
<organism evidence="1 3">
    <name type="scientific">Medicago truncatula</name>
    <name type="common">Barrel medic</name>
    <name type="synonym">Medicago tribuloides</name>
    <dbReference type="NCBI Taxonomy" id="3880"/>
    <lineage>
        <taxon>Eukaryota</taxon>
        <taxon>Viridiplantae</taxon>
        <taxon>Streptophyta</taxon>
        <taxon>Embryophyta</taxon>
        <taxon>Tracheophyta</taxon>
        <taxon>Spermatophyta</taxon>
        <taxon>Magnoliopsida</taxon>
        <taxon>eudicotyledons</taxon>
        <taxon>Gunneridae</taxon>
        <taxon>Pentapetalae</taxon>
        <taxon>rosids</taxon>
        <taxon>fabids</taxon>
        <taxon>Fabales</taxon>
        <taxon>Fabaceae</taxon>
        <taxon>Papilionoideae</taxon>
        <taxon>50 kb inversion clade</taxon>
        <taxon>NPAAA clade</taxon>
        <taxon>Hologalegina</taxon>
        <taxon>IRL clade</taxon>
        <taxon>Trifolieae</taxon>
        <taxon>Medicago</taxon>
    </lineage>
</organism>
<reference evidence="1 3" key="2">
    <citation type="journal article" date="2014" name="BMC Genomics">
        <title>An improved genome release (version Mt4.0) for the model legume Medicago truncatula.</title>
        <authorList>
            <person name="Tang H."/>
            <person name="Krishnakumar V."/>
            <person name="Bidwell S."/>
            <person name="Rosen B."/>
            <person name="Chan A."/>
            <person name="Zhou S."/>
            <person name="Gentzbittel L."/>
            <person name="Childs K.L."/>
            <person name="Yandell M."/>
            <person name="Gundlach H."/>
            <person name="Mayer K.F."/>
            <person name="Schwartz D.C."/>
            <person name="Town C.D."/>
        </authorList>
    </citation>
    <scope>GENOME REANNOTATION</scope>
    <source>
        <strain evidence="1">A17</strain>
        <strain evidence="2 3">cv. Jemalong A17</strain>
    </source>
</reference>